<organism evidence="1 2">
    <name type="scientific">Theileria orientalis</name>
    <dbReference type="NCBI Taxonomy" id="68886"/>
    <lineage>
        <taxon>Eukaryota</taxon>
        <taxon>Sar</taxon>
        <taxon>Alveolata</taxon>
        <taxon>Apicomplexa</taxon>
        <taxon>Aconoidasida</taxon>
        <taxon>Piroplasmida</taxon>
        <taxon>Theileriidae</taxon>
        <taxon>Theileria</taxon>
    </lineage>
</organism>
<evidence type="ECO:0000313" key="2">
    <source>
        <dbReference type="Proteomes" id="UP000244803"/>
    </source>
</evidence>
<protein>
    <submittedName>
        <fullName evidence="1">Uncharacterized protein</fullName>
    </submittedName>
</protein>
<dbReference type="EMBL" id="CP056067">
    <property type="protein sequence ID" value="UVC54412.1"/>
    <property type="molecule type" value="Genomic_DNA"/>
</dbReference>
<name>A0A976XJY9_THEOR</name>
<proteinExistence type="predicted"/>
<dbReference type="AlphaFoldDB" id="A0A976XJY9"/>
<dbReference type="Proteomes" id="UP000244803">
    <property type="component" value="Chromosome 4"/>
</dbReference>
<evidence type="ECO:0000313" key="1">
    <source>
        <dbReference type="EMBL" id="UVC54412.1"/>
    </source>
</evidence>
<gene>
    <name evidence="1" type="ORF">MACJ_003955</name>
</gene>
<reference evidence="1" key="1">
    <citation type="submission" date="2022-07" db="EMBL/GenBank/DDBJ databases">
        <title>Evaluation of T. orientalis genome assembly methods using nanopore sequencing and analysis of variation between genomes.</title>
        <authorList>
            <person name="Yam J."/>
            <person name="Micallef M.L."/>
            <person name="Liu M."/>
            <person name="Djordjevic S.P."/>
            <person name="Bogema D.R."/>
            <person name="Jenkins C."/>
        </authorList>
    </citation>
    <scope>NUCLEOTIDE SEQUENCE</scope>
    <source>
        <strain evidence="1">Fish Creek</strain>
    </source>
</reference>
<accession>A0A976XJY9</accession>
<sequence>MKRLVKSIDKYETAEDDKAILFSVFKIKCDFTYDFIENFEEKGNIINYFGRDIDAACGQLFAEYDPVDSNKLFNPNLRRTQQEFKLCRT</sequence>